<evidence type="ECO:0000313" key="1">
    <source>
        <dbReference type="EMBL" id="KKL48887.1"/>
    </source>
</evidence>
<protein>
    <submittedName>
        <fullName evidence="1">Uncharacterized protein</fullName>
    </submittedName>
</protein>
<sequence length="43" mass="5018">MNIHTALNKKAKEIFEKCKPQILSDEIEQSIKDIVSRHKPDLK</sequence>
<dbReference type="EMBL" id="LAZR01033160">
    <property type="protein sequence ID" value="KKL48887.1"/>
    <property type="molecule type" value="Genomic_DNA"/>
</dbReference>
<comment type="caution">
    <text evidence="1">The sequence shown here is derived from an EMBL/GenBank/DDBJ whole genome shotgun (WGS) entry which is preliminary data.</text>
</comment>
<gene>
    <name evidence="1" type="ORF">LCGC14_2321050</name>
</gene>
<dbReference type="AlphaFoldDB" id="A0A0F9FCN5"/>
<proteinExistence type="predicted"/>
<organism evidence="1">
    <name type="scientific">marine sediment metagenome</name>
    <dbReference type="NCBI Taxonomy" id="412755"/>
    <lineage>
        <taxon>unclassified sequences</taxon>
        <taxon>metagenomes</taxon>
        <taxon>ecological metagenomes</taxon>
    </lineage>
</organism>
<name>A0A0F9FCN5_9ZZZZ</name>
<reference evidence="1" key="1">
    <citation type="journal article" date="2015" name="Nature">
        <title>Complex archaea that bridge the gap between prokaryotes and eukaryotes.</title>
        <authorList>
            <person name="Spang A."/>
            <person name="Saw J.H."/>
            <person name="Jorgensen S.L."/>
            <person name="Zaremba-Niedzwiedzka K."/>
            <person name="Martijn J."/>
            <person name="Lind A.E."/>
            <person name="van Eijk R."/>
            <person name="Schleper C."/>
            <person name="Guy L."/>
            <person name="Ettema T.J."/>
        </authorList>
    </citation>
    <scope>NUCLEOTIDE SEQUENCE</scope>
</reference>
<accession>A0A0F9FCN5</accession>